<proteinExistence type="inferred from homology"/>
<dbReference type="PROSITE" id="PS00878">
    <property type="entry name" value="ODR_DC_2_1"/>
    <property type="match status" value="1"/>
</dbReference>
<protein>
    <submittedName>
        <fullName evidence="6">Unannotated protein</fullName>
    </submittedName>
</protein>
<dbReference type="EMBL" id="CAESAI010000037">
    <property type="protein sequence ID" value="CAB4343144.1"/>
    <property type="molecule type" value="Genomic_DNA"/>
</dbReference>
<dbReference type="PANTHER" id="PTHR43727">
    <property type="entry name" value="DIAMINOPIMELATE DECARBOXYLASE"/>
    <property type="match status" value="1"/>
</dbReference>
<evidence type="ECO:0000256" key="1">
    <source>
        <dbReference type="ARBA" id="ARBA00001933"/>
    </source>
</evidence>
<feature type="domain" description="Orn/DAP/Arg decarboxylase 2 N-terminal" evidence="5">
    <location>
        <begin position="46"/>
        <end position="303"/>
    </location>
</feature>
<dbReference type="Gene3D" id="2.40.37.10">
    <property type="entry name" value="Lyase, Ornithine Decarboxylase, Chain A, domain 1"/>
    <property type="match status" value="1"/>
</dbReference>
<dbReference type="FunFam" id="3.20.20.10:FF:000003">
    <property type="entry name" value="Diaminopimelate decarboxylase"/>
    <property type="match status" value="1"/>
</dbReference>
<dbReference type="PANTHER" id="PTHR43727:SF2">
    <property type="entry name" value="GROUP IV DECARBOXYLASE"/>
    <property type="match status" value="1"/>
</dbReference>
<dbReference type="InterPro" id="IPR029066">
    <property type="entry name" value="PLP-binding_barrel"/>
</dbReference>
<dbReference type="InterPro" id="IPR022657">
    <property type="entry name" value="De-COase2_CS"/>
</dbReference>
<dbReference type="PRINTS" id="PR01179">
    <property type="entry name" value="ODADCRBXLASE"/>
</dbReference>
<name>A0A6J5ZKJ6_9ZZZZ</name>
<dbReference type="InterPro" id="IPR022644">
    <property type="entry name" value="De-COase2_N"/>
</dbReference>
<dbReference type="SUPFAM" id="SSF51419">
    <property type="entry name" value="PLP-binding barrel"/>
    <property type="match status" value="1"/>
</dbReference>
<dbReference type="GO" id="GO:0008836">
    <property type="term" value="F:diaminopimelate decarboxylase activity"/>
    <property type="evidence" value="ECO:0007669"/>
    <property type="project" value="InterPro"/>
</dbReference>
<comment type="cofactor">
    <cofactor evidence="1">
        <name>pyridoxal 5'-phosphate</name>
        <dbReference type="ChEBI" id="CHEBI:597326"/>
    </cofactor>
</comment>
<keyword evidence="4" id="KW-0456">Lyase</keyword>
<dbReference type="HAMAP" id="MF_02120">
    <property type="entry name" value="LysA"/>
    <property type="match status" value="1"/>
</dbReference>
<evidence type="ECO:0000256" key="2">
    <source>
        <dbReference type="ARBA" id="ARBA00022793"/>
    </source>
</evidence>
<reference evidence="6" key="1">
    <citation type="submission" date="2020-05" db="EMBL/GenBank/DDBJ databases">
        <authorList>
            <person name="Chiriac C."/>
            <person name="Salcher M."/>
            <person name="Ghai R."/>
            <person name="Kavagutti S V."/>
        </authorList>
    </citation>
    <scope>NUCLEOTIDE SEQUENCE</scope>
</reference>
<dbReference type="InterPro" id="IPR022653">
    <property type="entry name" value="De-COase2_pyr-phos_BS"/>
</dbReference>
<dbReference type="CDD" id="cd06828">
    <property type="entry name" value="PLPDE_III_DapDC"/>
    <property type="match status" value="1"/>
</dbReference>
<organism evidence="6">
    <name type="scientific">freshwater metagenome</name>
    <dbReference type="NCBI Taxonomy" id="449393"/>
    <lineage>
        <taxon>unclassified sequences</taxon>
        <taxon>metagenomes</taxon>
        <taxon>ecological metagenomes</taxon>
    </lineage>
</organism>
<dbReference type="InterPro" id="IPR002986">
    <property type="entry name" value="DAP_deCOOHase_LysA"/>
</dbReference>
<evidence type="ECO:0000256" key="3">
    <source>
        <dbReference type="ARBA" id="ARBA00022898"/>
    </source>
</evidence>
<accession>A0A6J5ZKJ6</accession>
<evidence type="ECO:0000259" key="5">
    <source>
        <dbReference type="Pfam" id="PF02784"/>
    </source>
</evidence>
<sequence length="446" mass="47185">MSSELDLAIWPASATRNSAGEITIAGLSVTEIAAEYGTPVFIFDEADVRKRARDYVAAFKVDDIETSVHYAGKAFMTTKIAQWVSQEGLGIDVASVGELEVALRAGIDPAQIVMHGNNKSIGDLERAVEVGIGRVVIDSLIEIDRLNSIASSAGIVQQVLLRLTVGVEAHTHEAISTAHEDQKFGLSVASGMAMAAVDNVLECDSISLAGLHSHIGSQIFDAAGFEIATHRVVDFAAQIKLRHGLTVSELDVGGGMGIAYVVGDDPLDVATMAKSILDIVRTECARVKIPVPKISVEPGRAIIGNPGITVYEVGTIKPVELDSGITRHYISVDGGMSDNIRTALYDAEYTTTIANRVSTGTPVISRVVGKHCESGDIVVRDTHLPADIRPGDLLAVAATGAYCRSMASNYNHIPRPAAVSVNAGKAQVLLRRETIDDLLALDSGLT</sequence>
<dbReference type="AlphaFoldDB" id="A0A6J5ZKJ6"/>
<evidence type="ECO:0000256" key="4">
    <source>
        <dbReference type="ARBA" id="ARBA00023239"/>
    </source>
</evidence>
<evidence type="ECO:0000313" key="6">
    <source>
        <dbReference type="EMBL" id="CAB4343144.1"/>
    </source>
</evidence>
<dbReference type="NCBIfam" id="TIGR01048">
    <property type="entry name" value="lysA"/>
    <property type="match status" value="1"/>
</dbReference>
<dbReference type="GO" id="GO:0009089">
    <property type="term" value="P:lysine biosynthetic process via diaminopimelate"/>
    <property type="evidence" value="ECO:0007669"/>
    <property type="project" value="InterPro"/>
</dbReference>
<dbReference type="InterPro" id="IPR000183">
    <property type="entry name" value="Orn/DAP/Arg_de-COase"/>
</dbReference>
<keyword evidence="2" id="KW-0210">Decarboxylase</keyword>
<dbReference type="SUPFAM" id="SSF50621">
    <property type="entry name" value="Alanine racemase C-terminal domain-like"/>
    <property type="match status" value="1"/>
</dbReference>
<dbReference type="InterPro" id="IPR009006">
    <property type="entry name" value="Ala_racemase/Decarboxylase_C"/>
</dbReference>
<gene>
    <name evidence="6" type="ORF">UFOPK3406_01206</name>
</gene>
<dbReference type="PROSITE" id="PS00879">
    <property type="entry name" value="ODR_DC_2_2"/>
    <property type="match status" value="1"/>
</dbReference>
<dbReference type="Gene3D" id="3.20.20.10">
    <property type="entry name" value="Alanine racemase"/>
    <property type="match status" value="1"/>
</dbReference>
<dbReference type="PRINTS" id="PR01181">
    <property type="entry name" value="DAPDCRBXLASE"/>
</dbReference>
<dbReference type="Pfam" id="PF02784">
    <property type="entry name" value="Orn_Arg_deC_N"/>
    <property type="match status" value="1"/>
</dbReference>
<keyword evidence="3" id="KW-0663">Pyridoxal phosphate</keyword>